<evidence type="ECO:0000313" key="1">
    <source>
        <dbReference type="Proteomes" id="UP000887578"/>
    </source>
</evidence>
<proteinExistence type="predicted"/>
<evidence type="ECO:0000313" key="2">
    <source>
        <dbReference type="WBParaSite" id="PDA_v2.g7337.t1"/>
    </source>
</evidence>
<keyword evidence="1" id="KW-1185">Reference proteome</keyword>
<reference evidence="2" key="1">
    <citation type="submission" date="2022-11" db="UniProtKB">
        <authorList>
            <consortium name="WormBaseParasite"/>
        </authorList>
    </citation>
    <scope>IDENTIFICATION</scope>
</reference>
<organism evidence="1 2">
    <name type="scientific">Panagrolaimus davidi</name>
    <dbReference type="NCBI Taxonomy" id="227884"/>
    <lineage>
        <taxon>Eukaryota</taxon>
        <taxon>Metazoa</taxon>
        <taxon>Ecdysozoa</taxon>
        <taxon>Nematoda</taxon>
        <taxon>Chromadorea</taxon>
        <taxon>Rhabditida</taxon>
        <taxon>Tylenchina</taxon>
        <taxon>Panagrolaimomorpha</taxon>
        <taxon>Panagrolaimoidea</taxon>
        <taxon>Panagrolaimidae</taxon>
        <taxon>Panagrolaimus</taxon>
    </lineage>
</organism>
<dbReference type="AlphaFoldDB" id="A0A914R6Z9"/>
<name>A0A914R6Z9_9BILA</name>
<dbReference type="WBParaSite" id="PDA_v2.g7337.t1">
    <property type="protein sequence ID" value="PDA_v2.g7337.t1"/>
    <property type="gene ID" value="PDA_v2.g7337"/>
</dbReference>
<protein>
    <submittedName>
        <fullName evidence="2">Uncharacterized protein</fullName>
    </submittedName>
</protein>
<accession>A0A914R6Z9</accession>
<sequence>MIYYTLPHLLVNECKSDFPIDVFKHMKANATPKMTFKLMFYSKYFLHREFPYTVVKQIQPFLNELCYYQNLNGENDDWNSFADIPSNLWITNSIETQTNSNRNVISTLLTKTVVCDINKLELYNQTITVKELKFLGHVLKEFDMRLSRIFNENDETLSLEDIFDCLPHIEQMHLQSPLPSFSTITAAKEINCSTLRSMNLIFSLQNDNFDIKSFIEFIKKHQKIEFLINRIGKTVFPYTDVLQKFVDEMSGSGTELNLTFYGQRKKSKASAIPHY</sequence>
<dbReference type="Proteomes" id="UP000887578">
    <property type="component" value="Unplaced"/>
</dbReference>